<gene>
    <name evidence="7" type="ORF">AVDCRST_MAG20-953</name>
</gene>
<protein>
    <recommendedName>
        <fullName evidence="5">Transport permease protein</fullName>
    </recommendedName>
</protein>
<evidence type="ECO:0000256" key="5">
    <source>
        <dbReference type="RuleBase" id="RU361157"/>
    </source>
</evidence>
<organism evidence="7">
    <name type="scientific">uncultured Acidimicrobiales bacterium</name>
    <dbReference type="NCBI Taxonomy" id="310071"/>
    <lineage>
        <taxon>Bacteria</taxon>
        <taxon>Bacillati</taxon>
        <taxon>Actinomycetota</taxon>
        <taxon>Acidimicrobiia</taxon>
        <taxon>Acidimicrobiales</taxon>
        <taxon>environmental samples</taxon>
    </lineage>
</organism>
<feature type="domain" description="ABC transmembrane type-2" evidence="6">
    <location>
        <begin position="46"/>
        <end position="294"/>
    </location>
</feature>
<keyword evidence="5" id="KW-0813">Transport</keyword>
<sequence length="297" mass="31790">MTATTIAPDVIARTQAHAEPLPSRGLLHDVWVIARRGLIHMKRQPEALSDATIQPIMFVLLFAYVFGGAIAVPGGGGEEGGPVGADRYREFLMGGIMAQTIIFTAFGVAMGVATDRKNQTVDRFRSLPIARGAVLGGYAVANLIKALLPIMIMSVTGLLVGWQIRSSIGEALLGYLLMVAFAFAMIWIGVLIGSVVKTPEGVQGIAFAGLFPITFIASTFVPVTSMPGPLRTVAEWNPVTTLSDALRELFGNPNTPLQPGDPWSIQHPVAYTWLWIVGILLVAAPLAVRAYQRSISK</sequence>
<accession>A0A6J4HLC4</accession>
<dbReference type="EMBL" id="CADCSY010000040">
    <property type="protein sequence ID" value="CAA9225832.1"/>
    <property type="molecule type" value="Genomic_DNA"/>
</dbReference>
<feature type="transmembrane region" description="Helical" evidence="5">
    <location>
        <begin position="134"/>
        <end position="160"/>
    </location>
</feature>
<evidence type="ECO:0000256" key="1">
    <source>
        <dbReference type="ARBA" id="ARBA00004141"/>
    </source>
</evidence>
<evidence type="ECO:0000256" key="3">
    <source>
        <dbReference type="ARBA" id="ARBA00022989"/>
    </source>
</evidence>
<dbReference type="AlphaFoldDB" id="A0A6J4HLC4"/>
<keyword evidence="5" id="KW-1003">Cell membrane</keyword>
<feature type="transmembrane region" description="Helical" evidence="5">
    <location>
        <begin position="91"/>
        <end position="113"/>
    </location>
</feature>
<name>A0A6J4HLC4_9ACTN</name>
<feature type="transmembrane region" description="Helical" evidence="5">
    <location>
        <begin position="172"/>
        <end position="192"/>
    </location>
</feature>
<feature type="transmembrane region" description="Helical" evidence="5">
    <location>
        <begin position="204"/>
        <end position="223"/>
    </location>
</feature>
<keyword evidence="3 5" id="KW-1133">Transmembrane helix</keyword>
<comment type="subcellular location">
    <subcellularLocation>
        <location evidence="5">Cell membrane</location>
        <topology evidence="5">Multi-pass membrane protein</topology>
    </subcellularLocation>
    <subcellularLocation>
        <location evidence="1">Membrane</location>
        <topology evidence="1">Multi-pass membrane protein</topology>
    </subcellularLocation>
</comment>
<dbReference type="GO" id="GO:0140359">
    <property type="term" value="F:ABC-type transporter activity"/>
    <property type="evidence" value="ECO:0007669"/>
    <property type="project" value="InterPro"/>
</dbReference>
<feature type="transmembrane region" description="Helical" evidence="5">
    <location>
        <begin position="51"/>
        <end position="71"/>
    </location>
</feature>
<dbReference type="InterPro" id="IPR047817">
    <property type="entry name" value="ABC2_TM_bact-type"/>
</dbReference>
<dbReference type="GO" id="GO:0043190">
    <property type="term" value="C:ATP-binding cassette (ABC) transporter complex"/>
    <property type="evidence" value="ECO:0007669"/>
    <property type="project" value="InterPro"/>
</dbReference>
<reference evidence="7" key="1">
    <citation type="submission" date="2020-02" db="EMBL/GenBank/DDBJ databases">
        <authorList>
            <person name="Meier V. D."/>
        </authorList>
    </citation>
    <scope>NUCLEOTIDE SEQUENCE</scope>
    <source>
        <strain evidence="7">AVDCRST_MAG20</strain>
    </source>
</reference>
<dbReference type="PIRSF" id="PIRSF006648">
    <property type="entry name" value="DrrB"/>
    <property type="match status" value="1"/>
</dbReference>
<evidence type="ECO:0000256" key="2">
    <source>
        <dbReference type="ARBA" id="ARBA00022692"/>
    </source>
</evidence>
<evidence type="ECO:0000313" key="7">
    <source>
        <dbReference type="EMBL" id="CAA9225832.1"/>
    </source>
</evidence>
<dbReference type="PANTHER" id="PTHR43229:SF2">
    <property type="entry name" value="NODULATION PROTEIN J"/>
    <property type="match status" value="1"/>
</dbReference>
<keyword evidence="4 5" id="KW-0472">Membrane</keyword>
<evidence type="ECO:0000259" key="6">
    <source>
        <dbReference type="PROSITE" id="PS51012"/>
    </source>
</evidence>
<dbReference type="Pfam" id="PF01061">
    <property type="entry name" value="ABC2_membrane"/>
    <property type="match status" value="1"/>
</dbReference>
<evidence type="ECO:0000256" key="4">
    <source>
        <dbReference type="ARBA" id="ARBA00023136"/>
    </source>
</evidence>
<dbReference type="PANTHER" id="PTHR43229">
    <property type="entry name" value="NODULATION PROTEIN J"/>
    <property type="match status" value="1"/>
</dbReference>
<dbReference type="InterPro" id="IPR051784">
    <property type="entry name" value="Nod_factor_ABC_transporter"/>
</dbReference>
<dbReference type="PROSITE" id="PS51012">
    <property type="entry name" value="ABC_TM2"/>
    <property type="match status" value="1"/>
</dbReference>
<feature type="transmembrane region" description="Helical" evidence="5">
    <location>
        <begin position="270"/>
        <end position="291"/>
    </location>
</feature>
<dbReference type="InterPro" id="IPR013525">
    <property type="entry name" value="ABC2_TM"/>
</dbReference>
<dbReference type="InterPro" id="IPR000412">
    <property type="entry name" value="ABC_2_transport"/>
</dbReference>
<proteinExistence type="inferred from homology"/>
<keyword evidence="2 5" id="KW-0812">Transmembrane</keyword>
<comment type="similarity">
    <text evidence="5">Belongs to the ABC-2 integral membrane protein family.</text>
</comment>